<sequence>RTISQHLNDLKKENFSLKLRIYFLEEKIQQKFEQSDDDVHRTNIELKVQVESLKKELEENQQLLAPTPSAEQLSDQNAAELQRHLAERQQEISHVQEVLETKVQLLQQEAELARAEAQHMASLADSEAQRRQALERELVEKTEESKDQGLKDRLMEELREQKHDLDLQVEELRARVLRLSSALAQRHQEVEVSAEDEGGVQDLWPPALRQPAALDLPPGGPGQPAGAAVPRSGPPAQPRRPRRVRLLQMRLPVGSHVPLRRGHRPRGGAVPGAPPQAAAGAGPAPPGHRGPVPEEQPGGRRRAARRARGQGGGARGRGCVRILGPGPGGLTLSVHESWADAEPEQHQHLLPCPEARPRRCRGCAALRVADSDYEAVCRVPRRLGRRSTSCGPSSRCSDPSPGAQDPVQTPGASDATDSTLEPSCSALDTQRSPCGGTGTSPSPASSLESLDLTVGTGAPPADHEEDRREEPEEDKAQSPLCGPETLLDPLRGCEYRPPKLQGPSRIPVLLRAKVDQDLAPAPLWSGEGPADLVPQRDLRAELVEMQEDWEDHYGSWEAQEPLVTSDLSHERLRGQEPQKNQEQVRSLQARNQAAELLSGHRGAECAAVLPRRSRPPLPAAGVRSGGGGPDPAGVPLPGPAGAAGRPAGARRAARTQQDLQRALQRLEADLQGALQHRRTTERHNQELRRALEELRPALLEAQRCQAEQEQERRRGGEEQEATIRQLRSSLLARDQLIEVSPAFETRDRLLQKLRLRVRERDRALQRAVDDKFDYVKEKEEESRRLQRLVGEAEREAARQRAVLADNQESIAVGHHTHTHTQRWQAWLLTAACVCVCVCVSGPAAAPEGQVSGAAAAAGVLPEAPAAAAGQRAQARARPEGARRRHQPAAGGAADPRRGEPGRPGGRSRRGQEGGQGGRSGDAPHHPHILFLLLQVLRSSLLLPSAPSSVLEELKLRLQLKDRLFQEVLADRTQQAQEHQEQVQELLGTLRSRDQYIQVMEEQSSRLQELSQQLSWSRGGTSEQEELQALKEELQVALRRSKENQELSRSQAATLESLSRRLHLKEEQIRDLRRTTEEPSHLPLVERLTQEVRELQESRAQQGGAAARGRERPGGGDTNTEEEDADEDESRLSVQMKEQRNPEPEGGRLTLLLQQKMLVETELWELKAQLEQAGFTSLNALLSVRAENTHLRQQLQPDQLEDEAALDGTIEGEDEEEEEIAEMWDTWHGQISLCHHEETLPSSSSLVGGAPEQPKVQTQPVSEPGVSACLQVDAGVFAVLQPKSRDLQEPPTLPLARTAVQQDSKLVQVDLQDLGYETCGRSENEAERADTSSPEFDDLQMCTSLACGSQGWPSGAGSTSQTDQGPLRRLVDGLQAQLGSPVLLQGPGSLIGTEVKLVSGGGRGLAVVLRCSAGFAASPSPRPGTCRSWCPAWTRWRSTLRDGGQEATVGRTGSAPPGQEPGPGAVPPAPAPAGGWGGVPRPGPAPGGHHQGLRGDCCAPTTSTSTWARASGSSWPRAPPWCSASAPRSAAVSLKAPPRPGEGTDAEN</sequence>
<feature type="compositionally biased region" description="Polar residues" evidence="4">
    <location>
        <begin position="386"/>
        <end position="397"/>
    </location>
</feature>
<feature type="non-terminal residue" evidence="7">
    <location>
        <position position="1"/>
    </location>
</feature>
<dbReference type="KEGG" id="tng:GSTEN00013873G001"/>
<reference evidence="7" key="1">
    <citation type="journal article" date="2004" name="Nature">
        <title>Genome duplication in the teleost fish Tetraodon nigroviridis reveals the early vertebrate proto-karyotype.</title>
        <authorList>
            <person name="Jaillon O."/>
            <person name="Aury J.-M."/>
            <person name="Brunet F."/>
            <person name="Petit J.-L."/>
            <person name="Stange-Thomann N."/>
            <person name="Mauceli E."/>
            <person name="Bouneau L."/>
            <person name="Fischer C."/>
            <person name="Ozouf-Costaz C."/>
            <person name="Bernot A."/>
            <person name="Nicaud S."/>
            <person name="Jaffe D."/>
            <person name="Fisher S."/>
            <person name="Lutfalla G."/>
            <person name="Dossat C."/>
            <person name="Segurens B."/>
            <person name="Dasilva C."/>
            <person name="Salanoubat M."/>
            <person name="Levy M."/>
            <person name="Boudet N."/>
            <person name="Castellano S."/>
            <person name="Anthouard V."/>
            <person name="Jubin C."/>
            <person name="Castelli V."/>
            <person name="Katinka M."/>
            <person name="Vacherie B."/>
            <person name="Biemont C."/>
            <person name="Skalli Z."/>
            <person name="Cattolico L."/>
            <person name="Poulain J."/>
            <person name="De Berardinis V."/>
            <person name="Cruaud C."/>
            <person name="Duprat S."/>
            <person name="Brottier P."/>
            <person name="Coutanceau J.-P."/>
            <person name="Gouzy J."/>
            <person name="Parra G."/>
            <person name="Lardier G."/>
            <person name="Chapple C."/>
            <person name="McKernan K.J."/>
            <person name="McEwan P."/>
            <person name="Bosak S."/>
            <person name="Kellis M."/>
            <person name="Volff J.-N."/>
            <person name="Guigo R."/>
            <person name="Zody M.C."/>
            <person name="Mesirov J."/>
            <person name="Lindblad-Toh K."/>
            <person name="Birren B."/>
            <person name="Nusbaum C."/>
            <person name="Kahn D."/>
            <person name="Robinson-Rechavi M."/>
            <person name="Laudet V."/>
            <person name="Schachter V."/>
            <person name="Quetier F."/>
            <person name="Saurin W."/>
            <person name="Scarpelli C."/>
            <person name="Wincker P."/>
            <person name="Lander E.S."/>
            <person name="Weissenbach J."/>
            <person name="Roest Crollius H."/>
        </authorList>
    </citation>
    <scope>NUCLEOTIDE SEQUENCE [LARGE SCALE GENOMIC DNA]</scope>
</reference>
<feature type="region of interest" description="Disordered" evidence="4">
    <location>
        <begin position="210"/>
        <end position="322"/>
    </location>
</feature>
<dbReference type="GO" id="GO:0005794">
    <property type="term" value="C:Golgi apparatus"/>
    <property type="evidence" value="ECO:0007669"/>
    <property type="project" value="TreeGrafter"/>
</dbReference>
<dbReference type="EMBL" id="CAAE01014525">
    <property type="protein sequence ID" value="CAF96726.1"/>
    <property type="molecule type" value="Genomic_DNA"/>
</dbReference>
<feature type="compositionally biased region" description="Basic residues" evidence="4">
    <location>
        <begin position="299"/>
        <end position="308"/>
    </location>
</feature>
<keyword evidence="2" id="KW-0963">Cytoplasm</keyword>
<feature type="compositionally biased region" description="Acidic residues" evidence="4">
    <location>
        <begin position="1118"/>
        <end position="1128"/>
    </location>
</feature>
<dbReference type="Pfam" id="PF07989">
    <property type="entry name" value="Cnn_1N"/>
    <property type="match status" value="1"/>
</dbReference>
<name>Q4SRK6_TETNG</name>
<reference evidence="7" key="2">
    <citation type="submission" date="2004-02" db="EMBL/GenBank/DDBJ databases">
        <authorList>
            <consortium name="Genoscope"/>
            <consortium name="Whitehead Institute Centre for Genome Research"/>
        </authorList>
    </citation>
    <scope>NUCLEOTIDE SEQUENCE</scope>
</reference>
<feature type="domain" description="Centrosomin N-terminal motif 1" evidence="5">
    <location>
        <begin position="4"/>
        <end position="65"/>
    </location>
</feature>
<dbReference type="PANTHER" id="PTHR46501">
    <property type="entry name" value="MYOMEGALIN"/>
    <property type="match status" value="1"/>
</dbReference>
<feature type="domain" description="Short myomegalin-like EB1 binding protein N-terminal" evidence="6">
    <location>
        <begin position="330"/>
        <end position="533"/>
    </location>
</feature>
<accession>Q4SRK6</accession>
<feature type="compositionally biased region" description="Low complexity" evidence="4">
    <location>
        <begin position="639"/>
        <end position="650"/>
    </location>
</feature>
<feature type="region of interest" description="Disordered" evidence="4">
    <location>
        <begin position="1240"/>
        <end position="1259"/>
    </location>
</feature>
<gene>
    <name evidence="7" type="ORF">GSTENG00013873001</name>
</gene>
<evidence type="ECO:0000256" key="3">
    <source>
        <dbReference type="SAM" id="Coils"/>
    </source>
</evidence>
<evidence type="ECO:0000256" key="1">
    <source>
        <dbReference type="ARBA" id="ARBA00004496"/>
    </source>
</evidence>
<evidence type="ECO:0000313" key="7">
    <source>
        <dbReference type="EMBL" id="CAF96726.1"/>
    </source>
</evidence>
<keyword evidence="3" id="KW-0175">Coiled coil</keyword>
<feature type="compositionally biased region" description="Basic and acidic residues" evidence="4">
    <location>
        <begin position="567"/>
        <end position="576"/>
    </location>
</feature>
<dbReference type="GO" id="GO:0005813">
    <property type="term" value="C:centrosome"/>
    <property type="evidence" value="ECO:0007669"/>
    <property type="project" value="TreeGrafter"/>
</dbReference>
<feature type="region of interest" description="Disordered" evidence="4">
    <location>
        <begin position="867"/>
        <end position="923"/>
    </location>
</feature>
<comment type="subcellular location">
    <subcellularLocation>
        <location evidence="1">Cytoplasm</location>
    </subcellularLocation>
</comment>
<feature type="region of interest" description="Disordered" evidence="4">
    <location>
        <begin position="384"/>
        <end position="502"/>
    </location>
</feature>
<feature type="compositionally biased region" description="Polar residues" evidence="4">
    <location>
        <begin position="406"/>
        <end position="431"/>
    </location>
</feature>
<dbReference type="GO" id="GO:0090063">
    <property type="term" value="P:positive regulation of microtubule nucleation"/>
    <property type="evidence" value="ECO:0007669"/>
    <property type="project" value="TreeGrafter"/>
</dbReference>
<feature type="compositionally biased region" description="Polar residues" evidence="4">
    <location>
        <begin position="577"/>
        <end position="588"/>
    </location>
</feature>
<dbReference type="PANTHER" id="PTHR46501:SF2">
    <property type="entry name" value="MYOMEGALIN"/>
    <property type="match status" value="1"/>
</dbReference>
<dbReference type="InterPro" id="IPR052593">
    <property type="entry name" value="MT-associated_AKAP9-binding"/>
</dbReference>
<dbReference type="InterPro" id="IPR012943">
    <property type="entry name" value="Cnn_1N"/>
</dbReference>
<dbReference type="OrthoDB" id="10255000at2759"/>
<feature type="region of interest" description="Disordered" evidence="4">
    <location>
        <begin position="1095"/>
        <end position="1147"/>
    </location>
</feature>
<feature type="compositionally biased region" description="Pro residues" evidence="4">
    <location>
        <begin position="1457"/>
        <end position="1470"/>
    </location>
</feature>
<feature type="coiled-coil region" evidence="3">
    <location>
        <begin position="43"/>
        <end position="175"/>
    </location>
</feature>
<dbReference type="GO" id="GO:1903358">
    <property type="term" value="P:regulation of Golgi organization"/>
    <property type="evidence" value="ECO:0007669"/>
    <property type="project" value="TreeGrafter"/>
</dbReference>
<dbReference type="InterPro" id="IPR040947">
    <property type="entry name" value="SMYLE_N"/>
</dbReference>
<protein>
    <submittedName>
        <fullName evidence="7">Chromosome 8 SCAF14525, whole genome shotgun sequence</fullName>
    </submittedName>
</protein>
<dbReference type="Pfam" id="PF18615">
    <property type="entry name" value="SMYLE_N"/>
    <property type="match status" value="1"/>
</dbReference>
<feature type="compositionally biased region" description="Polar residues" evidence="4">
    <location>
        <begin position="1499"/>
        <end position="1513"/>
    </location>
</feature>
<feature type="compositionally biased region" description="Basic and acidic residues" evidence="4">
    <location>
        <begin position="461"/>
        <end position="476"/>
    </location>
</feature>
<feature type="region of interest" description="Disordered" evidence="4">
    <location>
        <begin position="608"/>
        <end position="659"/>
    </location>
</feature>
<proteinExistence type="predicted"/>
<organism evidence="7">
    <name type="scientific">Tetraodon nigroviridis</name>
    <name type="common">Spotted green pufferfish</name>
    <name type="synonym">Chelonodon nigroviridis</name>
    <dbReference type="NCBI Taxonomy" id="99883"/>
    <lineage>
        <taxon>Eukaryota</taxon>
        <taxon>Metazoa</taxon>
        <taxon>Chordata</taxon>
        <taxon>Craniata</taxon>
        <taxon>Vertebrata</taxon>
        <taxon>Euteleostomi</taxon>
        <taxon>Actinopterygii</taxon>
        <taxon>Neopterygii</taxon>
        <taxon>Teleostei</taxon>
        <taxon>Neoteleostei</taxon>
        <taxon>Acanthomorphata</taxon>
        <taxon>Eupercaria</taxon>
        <taxon>Tetraodontiformes</taxon>
        <taxon>Tetradontoidea</taxon>
        <taxon>Tetraodontidae</taxon>
        <taxon>Tetraodon</taxon>
    </lineage>
</organism>
<evidence type="ECO:0000256" key="2">
    <source>
        <dbReference type="ARBA" id="ARBA00022490"/>
    </source>
</evidence>
<feature type="compositionally biased region" description="Basic and acidic residues" evidence="4">
    <location>
        <begin position="1136"/>
        <end position="1145"/>
    </location>
</feature>
<feature type="region of interest" description="Disordered" evidence="4">
    <location>
        <begin position="1441"/>
        <end position="1547"/>
    </location>
</feature>
<dbReference type="GO" id="GO:0007098">
    <property type="term" value="P:centrosome cycle"/>
    <property type="evidence" value="ECO:0007669"/>
    <property type="project" value="TreeGrafter"/>
</dbReference>
<evidence type="ECO:0000259" key="5">
    <source>
        <dbReference type="Pfam" id="PF07989"/>
    </source>
</evidence>
<feature type="region of interest" description="Disordered" evidence="4">
    <location>
        <begin position="565"/>
        <end position="588"/>
    </location>
</feature>
<evidence type="ECO:0000256" key="4">
    <source>
        <dbReference type="SAM" id="MobiDB-lite"/>
    </source>
</evidence>
<evidence type="ECO:0000259" key="6">
    <source>
        <dbReference type="Pfam" id="PF18615"/>
    </source>
</evidence>
<dbReference type="GO" id="GO:0060090">
    <property type="term" value="F:molecular adaptor activity"/>
    <property type="evidence" value="ECO:0007669"/>
    <property type="project" value="TreeGrafter"/>
</dbReference>